<proteinExistence type="predicted"/>
<dbReference type="InterPro" id="IPR036388">
    <property type="entry name" value="WH-like_DNA-bd_sf"/>
</dbReference>
<dbReference type="Pfam" id="PF21320">
    <property type="entry name" value="WHD_Rv2258c"/>
    <property type="match status" value="1"/>
</dbReference>
<dbReference type="Gene3D" id="3.40.50.150">
    <property type="entry name" value="Vaccinia Virus protein VP39"/>
    <property type="match status" value="1"/>
</dbReference>
<evidence type="ECO:0000259" key="2">
    <source>
        <dbReference type="Pfam" id="PF21320"/>
    </source>
</evidence>
<dbReference type="PANTHER" id="PTHR45128:SF2">
    <property type="entry name" value="METHYLTRANSFERASE DOMAIN-CONTAINING PROTEIN"/>
    <property type="match status" value="1"/>
</dbReference>
<dbReference type="Pfam" id="PF13847">
    <property type="entry name" value="Methyltransf_31"/>
    <property type="match status" value="1"/>
</dbReference>
<name>A0ABX2TGY6_9PROT</name>
<dbReference type="InterPro" id="IPR053173">
    <property type="entry name" value="SAM-binding_MTase"/>
</dbReference>
<dbReference type="Proteomes" id="UP000584642">
    <property type="component" value="Unassembled WGS sequence"/>
</dbReference>
<dbReference type="InterPro" id="IPR036390">
    <property type="entry name" value="WH_DNA-bd_sf"/>
</dbReference>
<feature type="domain" description="Methyltransferase" evidence="1">
    <location>
        <begin position="172"/>
        <end position="284"/>
    </location>
</feature>
<keyword evidence="4" id="KW-1185">Reference proteome</keyword>
<keyword evidence="3" id="KW-0489">Methyltransferase</keyword>
<dbReference type="Gene3D" id="1.10.10.10">
    <property type="entry name" value="Winged helix-like DNA-binding domain superfamily/Winged helix DNA-binding domain"/>
    <property type="match status" value="1"/>
</dbReference>
<evidence type="ECO:0000313" key="3">
    <source>
        <dbReference type="EMBL" id="NYZ23322.1"/>
    </source>
</evidence>
<dbReference type="PANTHER" id="PTHR45128">
    <property type="entry name" value="METHYLTRANSFERASE TYPE 11"/>
    <property type="match status" value="1"/>
</dbReference>
<evidence type="ECO:0000259" key="1">
    <source>
        <dbReference type="Pfam" id="PF13847"/>
    </source>
</evidence>
<accession>A0ABX2TGY6</accession>
<dbReference type="SUPFAM" id="SSF46785">
    <property type="entry name" value="Winged helix' DNA-binding domain"/>
    <property type="match status" value="1"/>
</dbReference>
<dbReference type="GO" id="GO:0032259">
    <property type="term" value="P:methylation"/>
    <property type="evidence" value="ECO:0007669"/>
    <property type="project" value="UniProtKB-KW"/>
</dbReference>
<comment type="caution">
    <text evidence="3">The sequence shown here is derived from an EMBL/GenBank/DDBJ whole genome shotgun (WGS) entry which is preliminary data.</text>
</comment>
<dbReference type="InterPro" id="IPR025714">
    <property type="entry name" value="Methyltranfer_dom"/>
</dbReference>
<feature type="domain" description="S-adenosylmethionine-dependent methyltransferase Rv2258c-like winged HTH" evidence="2">
    <location>
        <begin position="25"/>
        <end position="94"/>
    </location>
</feature>
<dbReference type="GO" id="GO:0008168">
    <property type="term" value="F:methyltransferase activity"/>
    <property type="evidence" value="ECO:0007669"/>
    <property type="project" value="UniProtKB-KW"/>
</dbReference>
<dbReference type="CDD" id="cd02440">
    <property type="entry name" value="AdoMet_MTases"/>
    <property type="match status" value="1"/>
</dbReference>
<sequence>MRINQQELDAVVARLFGDLSAGYGGVLVSIGARLGLYKAMAGAGPLSSAELACRTGCAERYLREWLNAQVAGGYVAYHPLSRTYELTPEQALVLADDTSPVYMPNGWQVVASMWADEEKALEAFRTGKGIHWGDHDERMVCGVAAFFRNGYRASLVNEWLPALDGVVAKLREGATVADVGCGHGHSTVLMAEAFPRSRFRGFDLHEGSIATARRVAAEAGLSDRVRFDVAAADAYPGEGYDLICFFDCLHDMGRPVAAAEHARRSLAPDGSVMLIEPMAGERVEDNANPVGRLYYAASTTLCCAHAIAEQGTHVLGAQAGERGLGDVFRHAGFRHLRRVAETPFNMVLEVRR</sequence>
<dbReference type="InterPro" id="IPR048711">
    <property type="entry name" value="WHD_Rv2258c"/>
</dbReference>
<dbReference type="RefSeq" id="WP_180285101.1">
    <property type="nucleotide sequence ID" value="NZ_JABFDB010000026.1"/>
</dbReference>
<organism evidence="3 4">
    <name type="scientific">Azospirillum oleiclasticum</name>
    <dbReference type="NCBI Taxonomy" id="2735135"/>
    <lineage>
        <taxon>Bacteria</taxon>
        <taxon>Pseudomonadati</taxon>
        <taxon>Pseudomonadota</taxon>
        <taxon>Alphaproteobacteria</taxon>
        <taxon>Rhodospirillales</taxon>
        <taxon>Azospirillaceae</taxon>
        <taxon>Azospirillum</taxon>
    </lineage>
</organism>
<dbReference type="SUPFAM" id="SSF53335">
    <property type="entry name" value="S-adenosyl-L-methionine-dependent methyltransferases"/>
    <property type="match status" value="1"/>
</dbReference>
<evidence type="ECO:0000313" key="4">
    <source>
        <dbReference type="Proteomes" id="UP000584642"/>
    </source>
</evidence>
<dbReference type="EMBL" id="JABFDB010000026">
    <property type="protein sequence ID" value="NYZ23322.1"/>
    <property type="molecule type" value="Genomic_DNA"/>
</dbReference>
<protein>
    <submittedName>
        <fullName evidence="3">Class I SAM-dependent methyltransferase</fullName>
    </submittedName>
</protein>
<gene>
    <name evidence="3" type="ORF">HND93_26780</name>
</gene>
<reference evidence="3 4" key="1">
    <citation type="submission" date="2020-05" db="EMBL/GenBank/DDBJ databases">
        <title>Azospirillum oleiclasticum sp. nov, a nitrogen-fixing and heavy crude oil-emulsifying bacterium isolated from the crude oil of Yumen Oilfield.</title>
        <authorList>
            <person name="Wu D."/>
            <person name="Cai M."/>
            <person name="Zhang X."/>
        </authorList>
    </citation>
    <scope>NUCLEOTIDE SEQUENCE [LARGE SCALE GENOMIC DNA]</scope>
    <source>
        <strain evidence="3 4">ROY-1-1-2</strain>
    </source>
</reference>
<keyword evidence="3" id="KW-0808">Transferase</keyword>
<dbReference type="InterPro" id="IPR029063">
    <property type="entry name" value="SAM-dependent_MTases_sf"/>
</dbReference>